<organism evidence="1 2">
    <name type="scientific">Tagetes erecta</name>
    <name type="common">African marigold</name>
    <dbReference type="NCBI Taxonomy" id="13708"/>
    <lineage>
        <taxon>Eukaryota</taxon>
        <taxon>Viridiplantae</taxon>
        <taxon>Streptophyta</taxon>
        <taxon>Embryophyta</taxon>
        <taxon>Tracheophyta</taxon>
        <taxon>Spermatophyta</taxon>
        <taxon>Magnoliopsida</taxon>
        <taxon>eudicotyledons</taxon>
        <taxon>Gunneridae</taxon>
        <taxon>Pentapetalae</taxon>
        <taxon>asterids</taxon>
        <taxon>campanulids</taxon>
        <taxon>Asterales</taxon>
        <taxon>Asteraceae</taxon>
        <taxon>Asteroideae</taxon>
        <taxon>Heliantheae alliance</taxon>
        <taxon>Tageteae</taxon>
        <taxon>Tagetes</taxon>
    </lineage>
</organism>
<comment type="caution">
    <text evidence="1">The sequence shown here is derived from an EMBL/GenBank/DDBJ whole genome shotgun (WGS) entry which is preliminary data.</text>
</comment>
<protein>
    <submittedName>
        <fullName evidence="1">Uncharacterized protein</fullName>
    </submittedName>
</protein>
<proteinExistence type="predicted"/>
<gene>
    <name evidence="1" type="ORF">QVD17_25762</name>
</gene>
<dbReference type="EMBL" id="JAUHHV010000007">
    <property type="protein sequence ID" value="KAK1416647.1"/>
    <property type="molecule type" value="Genomic_DNA"/>
</dbReference>
<name>A0AAD8K5M3_TARER</name>
<evidence type="ECO:0000313" key="1">
    <source>
        <dbReference type="EMBL" id="KAK1416647.1"/>
    </source>
</evidence>
<reference evidence="1" key="1">
    <citation type="journal article" date="2023" name="bioRxiv">
        <title>Improved chromosome-level genome assembly for marigold (Tagetes erecta).</title>
        <authorList>
            <person name="Jiang F."/>
            <person name="Yuan L."/>
            <person name="Wang S."/>
            <person name="Wang H."/>
            <person name="Xu D."/>
            <person name="Wang A."/>
            <person name="Fan W."/>
        </authorList>
    </citation>
    <scope>NUCLEOTIDE SEQUENCE</scope>
    <source>
        <strain evidence="1">WSJ</strain>
        <tissue evidence="1">Leaf</tissue>
    </source>
</reference>
<dbReference type="Proteomes" id="UP001229421">
    <property type="component" value="Unassembled WGS sequence"/>
</dbReference>
<sequence>MKETYETTKRPSGLVEAYRPPWTPLPLSTFGDMEEVKRMRTNAALLDFINKRIHISFHILCKQGRLEVLKKDVCASSSSQHLITSYAILSQTLTLHNDYTPISVVQPSSSHRRTLLLLLVCRRTTILHREFRFSCRCTVKFTATCLECYRSL</sequence>
<dbReference type="AlphaFoldDB" id="A0AAD8K5M3"/>
<accession>A0AAD8K5M3</accession>
<keyword evidence="2" id="KW-1185">Reference proteome</keyword>
<evidence type="ECO:0000313" key="2">
    <source>
        <dbReference type="Proteomes" id="UP001229421"/>
    </source>
</evidence>